<dbReference type="EC" id="1.1.1.399" evidence="3"/>
<evidence type="ECO:0000256" key="8">
    <source>
        <dbReference type="ARBA" id="ARBA00048126"/>
    </source>
</evidence>
<name>A0A7V9A2H5_9CORY</name>
<dbReference type="Gene3D" id="3.40.50.720">
    <property type="entry name" value="NAD(P)-binding Rossmann-like Domain"/>
    <property type="match status" value="2"/>
</dbReference>
<evidence type="ECO:0000259" key="10">
    <source>
        <dbReference type="Pfam" id="PF00389"/>
    </source>
</evidence>
<dbReference type="InterPro" id="IPR050857">
    <property type="entry name" value="D-2-hydroxyacid_DH"/>
</dbReference>
<dbReference type="SUPFAM" id="SSF51735">
    <property type="entry name" value="NAD(P)-binding Rossmann-fold domains"/>
    <property type="match status" value="1"/>
</dbReference>
<dbReference type="PANTHER" id="PTHR42789">
    <property type="entry name" value="D-ISOMER SPECIFIC 2-HYDROXYACID DEHYDROGENASE FAMILY PROTEIN (AFU_ORTHOLOGUE AFUA_6G10090)"/>
    <property type="match status" value="1"/>
</dbReference>
<keyword evidence="13" id="KW-1185">Reference proteome</keyword>
<keyword evidence="4" id="KW-0028">Amino-acid biosynthesis</keyword>
<evidence type="ECO:0000256" key="6">
    <source>
        <dbReference type="ARBA" id="ARBA00023027"/>
    </source>
</evidence>
<dbReference type="SUPFAM" id="SSF52283">
    <property type="entry name" value="Formate/glycerate dehydrogenase catalytic domain-like"/>
    <property type="match status" value="1"/>
</dbReference>
<dbReference type="FunFam" id="3.40.50.720:FF:000021">
    <property type="entry name" value="D-3-phosphoglycerate dehydrogenase"/>
    <property type="match status" value="1"/>
</dbReference>
<dbReference type="InterPro" id="IPR036291">
    <property type="entry name" value="NAD(P)-bd_dom_sf"/>
</dbReference>
<dbReference type="InterPro" id="IPR029753">
    <property type="entry name" value="D-isomer_DH_CS"/>
</dbReference>
<dbReference type="Proteomes" id="UP000577408">
    <property type="component" value="Unassembled WGS sequence"/>
</dbReference>
<proteinExistence type="inferred from homology"/>
<dbReference type="PROSITE" id="PS00670">
    <property type="entry name" value="D_2_HYDROXYACID_DH_2"/>
    <property type="match status" value="1"/>
</dbReference>
<keyword evidence="6" id="KW-0520">NAD</keyword>
<dbReference type="GO" id="GO:0051287">
    <property type="term" value="F:NAD binding"/>
    <property type="evidence" value="ECO:0007669"/>
    <property type="project" value="InterPro"/>
</dbReference>
<dbReference type="PROSITE" id="PS00671">
    <property type="entry name" value="D_2_HYDROXYACID_DH_3"/>
    <property type="match status" value="1"/>
</dbReference>
<evidence type="ECO:0000256" key="5">
    <source>
        <dbReference type="ARBA" id="ARBA00023002"/>
    </source>
</evidence>
<dbReference type="AlphaFoldDB" id="A0A7V9A2H5"/>
<evidence type="ECO:0000313" key="13">
    <source>
        <dbReference type="Proteomes" id="UP000577408"/>
    </source>
</evidence>
<evidence type="ECO:0000256" key="1">
    <source>
        <dbReference type="ARBA" id="ARBA00003800"/>
    </source>
</evidence>
<evidence type="ECO:0000313" key="12">
    <source>
        <dbReference type="EMBL" id="MBA1838266.1"/>
    </source>
</evidence>
<evidence type="ECO:0000256" key="9">
    <source>
        <dbReference type="RuleBase" id="RU003719"/>
    </source>
</evidence>
<evidence type="ECO:0000259" key="11">
    <source>
        <dbReference type="Pfam" id="PF02826"/>
    </source>
</evidence>
<dbReference type="EMBL" id="JABFED010000008">
    <property type="protein sequence ID" value="MBA1838266.1"/>
    <property type="molecule type" value="Genomic_DNA"/>
</dbReference>
<keyword evidence="5 9" id="KW-0560">Oxidoreductase</keyword>
<comment type="function">
    <text evidence="1">Catalyzes the reversible oxidation of 3-phospho-D-glycerate to 3-phosphonooxypyruvate, the first step of the phosphorylated L-serine biosynthesis pathway. Also catalyzes the reversible oxidation of 2-hydroxyglutarate to 2-oxoglutarate.</text>
</comment>
<sequence>MPPRTPIVLIADPLASEAEQALGSGVEIRRVAGPRRSDLLRAVRDADALIVRSATTVDREVLDAAAHLKVIGRAGVGIDNIDVEAAAERGIVVANTPTANIHSACEHAIALLLAAARTIPAANACVHEGSWERSRFHGTEIYGKTVGVVGFGRVGQLFAERMSAFGTRILAYDPYPDQAAVDRLDVELADLDALVARADFVSIHVPKTAETHELFDERLLRSAKPGQILINTSRGGVVDERALAAVLREGPISAAGIDVFEQEPPHESPLFGLDNAVLTPHLGAQTREAQARAGVDVARAVLSALTGEPVPGAVNR</sequence>
<gene>
    <name evidence="12" type="ORF">HMA55_10295</name>
</gene>
<evidence type="ECO:0000256" key="2">
    <source>
        <dbReference type="ARBA" id="ARBA00005854"/>
    </source>
</evidence>
<dbReference type="InterPro" id="IPR006140">
    <property type="entry name" value="D-isomer_DH_NAD-bd"/>
</dbReference>
<feature type="domain" description="D-isomer specific 2-hydroxyacid dehydrogenase catalytic" evidence="10">
    <location>
        <begin position="8"/>
        <end position="315"/>
    </location>
</feature>
<comment type="similarity">
    <text evidence="2 9">Belongs to the D-isomer specific 2-hydroxyacid dehydrogenase family.</text>
</comment>
<dbReference type="GO" id="GO:0016616">
    <property type="term" value="F:oxidoreductase activity, acting on the CH-OH group of donors, NAD or NADP as acceptor"/>
    <property type="evidence" value="ECO:0007669"/>
    <property type="project" value="InterPro"/>
</dbReference>
<dbReference type="Pfam" id="PF00389">
    <property type="entry name" value="2-Hacid_dh"/>
    <property type="match status" value="1"/>
</dbReference>
<dbReference type="Pfam" id="PF02826">
    <property type="entry name" value="2-Hacid_dh_C"/>
    <property type="match status" value="1"/>
</dbReference>
<dbReference type="PANTHER" id="PTHR42789:SF1">
    <property type="entry name" value="D-ISOMER SPECIFIC 2-HYDROXYACID DEHYDROGENASE FAMILY PROTEIN (AFU_ORTHOLOGUE AFUA_6G10090)"/>
    <property type="match status" value="1"/>
</dbReference>
<feature type="domain" description="D-isomer specific 2-hydroxyacid dehydrogenase NAD-binding" evidence="11">
    <location>
        <begin position="109"/>
        <end position="283"/>
    </location>
</feature>
<dbReference type="PROSITE" id="PS00065">
    <property type="entry name" value="D_2_HYDROXYACID_DH_1"/>
    <property type="match status" value="1"/>
</dbReference>
<dbReference type="InterPro" id="IPR006139">
    <property type="entry name" value="D-isomer_2_OHA_DH_cat_dom"/>
</dbReference>
<dbReference type="InterPro" id="IPR029752">
    <property type="entry name" value="D-isomer_DH_CS1"/>
</dbReference>
<reference evidence="12 13" key="1">
    <citation type="submission" date="2020-05" db="EMBL/GenBank/DDBJ databases">
        <title>Descriptions of Corynebacterium xxxx sp. nov., Corynebacterium yyyy sp. nov. and Corynebacterium zzzz sp. nov.</title>
        <authorList>
            <person name="Zhang G."/>
        </authorList>
    </citation>
    <scope>NUCLEOTIDE SEQUENCE [LARGE SCALE GENOMIC DNA]</scope>
    <source>
        <strain evidence="13">zg-913</strain>
    </source>
</reference>
<evidence type="ECO:0000256" key="4">
    <source>
        <dbReference type="ARBA" id="ARBA00022605"/>
    </source>
</evidence>
<protein>
    <recommendedName>
        <fullName evidence="7">2-oxoglutarate reductase</fullName>
        <ecNumber evidence="3">1.1.1.399</ecNumber>
    </recommendedName>
    <alternativeName>
        <fullName evidence="7">2-oxoglutarate reductase</fullName>
    </alternativeName>
</protein>
<comment type="caution">
    <text evidence="12">The sequence shown here is derived from an EMBL/GenBank/DDBJ whole genome shotgun (WGS) entry which is preliminary data.</text>
</comment>
<accession>A0A7V9A2H5</accession>
<dbReference type="GO" id="GO:0008652">
    <property type="term" value="P:amino acid biosynthetic process"/>
    <property type="evidence" value="ECO:0007669"/>
    <property type="project" value="UniProtKB-KW"/>
</dbReference>
<evidence type="ECO:0000256" key="7">
    <source>
        <dbReference type="ARBA" id="ARBA00030455"/>
    </source>
</evidence>
<comment type="catalytic activity">
    <reaction evidence="8">
        <text>(R)-2-hydroxyglutarate + NAD(+) = 2-oxoglutarate + NADH + H(+)</text>
        <dbReference type="Rhea" id="RHEA:49612"/>
        <dbReference type="ChEBI" id="CHEBI:15378"/>
        <dbReference type="ChEBI" id="CHEBI:15801"/>
        <dbReference type="ChEBI" id="CHEBI:16810"/>
        <dbReference type="ChEBI" id="CHEBI:57540"/>
        <dbReference type="ChEBI" id="CHEBI:57945"/>
        <dbReference type="EC" id="1.1.1.399"/>
    </reaction>
</comment>
<organism evidence="12 13">
    <name type="scientific">Corynebacterium wankanglinii</name>
    <dbReference type="NCBI Taxonomy" id="2735136"/>
    <lineage>
        <taxon>Bacteria</taxon>
        <taxon>Bacillati</taxon>
        <taxon>Actinomycetota</taxon>
        <taxon>Actinomycetes</taxon>
        <taxon>Mycobacteriales</taxon>
        <taxon>Corynebacteriaceae</taxon>
        <taxon>Corynebacterium</taxon>
    </lineage>
</organism>
<evidence type="ECO:0000256" key="3">
    <source>
        <dbReference type="ARBA" id="ARBA00013001"/>
    </source>
</evidence>
<dbReference type="CDD" id="cd12173">
    <property type="entry name" value="PGDH_4"/>
    <property type="match status" value="1"/>
</dbReference>